<dbReference type="STRING" id="485917.Phep_3767"/>
<evidence type="ECO:0000256" key="2">
    <source>
        <dbReference type="ARBA" id="ARBA00007639"/>
    </source>
</evidence>
<comment type="similarity">
    <text evidence="2">Belongs to the bacterial solute-binding protein 2 family.</text>
</comment>
<dbReference type="PANTHER" id="PTHR46847:SF1">
    <property type="entry name" value="D-ALLOSE-BINDING PERIPLASMIC PROTEIN-RELATED"/>
    <property type="match status" value="1"/>
</dbReference>
<gene>
    <name evidence="5" type="ordered locus">Phep_3767</name>
</gene>
<keyword evidence="6" id="KW-1185">Reference proteome</keyword>
<dbReference type="Gene3D" id="3.40.50.2300">
    <property type="match status" value="2"/>
</dbReference>
<dbReference type="AlphaFoldDB" id="C6XUV0"/>
<feature type="domain" description="Periplasmic binding protein" evidence="4">
    <location>
        <begin position="54"/>
        <end position="316"/>
    </location>
</feature>
<dbReference type="EMBL" id="CP001681">
    <property type="protein sequence ID" value="ACU05958.1"/>
    <property type="molecule type" value="Genomic_DNA"/>
</dbReference>
<dbReference type="Proteomes" id="UP000000852">
    <property type="component" value="Chromosome"/>
</dbReference>
<keyword evidence="3" id="KW-0732">Signal</keyword>
<dbReference type="InterPro" id="IPR028082">
    <property type="entry name" value="Peripla_BP_I"/>
</dbReference>
<organism evidence="5 6">
    <name type="scientific">Pedobacter heparinus (strain ATCC 13125 / DSM 2366 / CIP 104194 / JCM 7457 / NBRC 12017 / NCIMB 9290 / NRRL B-14731 / HIM 762-3)</name>
    <dbReference type="NCBI Taxonomy" id="485917"/>
    <lineage>
        <taxon>Bacteria</taxon>
        <taxon>Pseudomonadati</taxon>
        <taxon>Bacteroidota</taxon>
        <taxon>Sphingobacteriia</taxon>
        <taxon>Sphingobacteriales</taxon>
        <taxon>Sphingobacteriaceae</taxon>
        <taxon>Pedobacter</taxon>
    </lineage>
</organism>
<dbReference type="eggNOG" id="COG1879">
    <property type="taxonomic scope" value="Bacteria"/>
</dbReference>
<evidence type="ECO:0000259" key="4">
    <source>
        <dbReference type="Pfam" id="PF13407"/>
    </source>
</evidence>
<reference evidence="5 6" key="1">
    <citation type="journal article" date="2009" name="Stand. Genomic Sci.">
        <title>Complete genome sequence of Pedobacter heparinus type strain (HIM 762-3).</title>
        <authorList>
            <person name="Han C."/>
            <person name="Spring S."/>
            <person name="Lapidus A."/>
            <person name="Del Rio T.G."/>
            <person name="Tice H."/>
            <person name="Copeland A."/>
            <person name="Cheng J.F."/>
            <person name="Lucas S."/>
            <person name="Chen F."/>
            <person name="Nolan M."/>
            <person name="Bruce D."/>
            <person name="Goodwin L."/>
            <person name="Pitluck S."/>
            <person name="Ivanova N."/>
            <person name="Mavromatis K."/>
            <person name="Mikhailova N."/>
            <person name="Pati A."/>
            <person name="Chen A."/>
            <person name="Palaniappan K."/>
            <person name="Land M."/>
            <person name="Hauser L."/>
            <person name="Chang Y.J."/>
            <person name="Jeffries C.C."/>
            <person name="Saunders E."/>
            <person name="Chertkov O."/>
            <person name="Brettin T."/>
            <person name="Goker M."/>
            <person name="Rohde M."/>
            <person name="Bristow J."/>
            <person name="Eisen J.A."/>
            <person name="Markowitz V."/>
            <person name="Hugenholtz P."/>
            <person name="Kyrpides N.C."/>
            <person name="Klenk H.P."/>
            <person name="Detter J.C."/>
        </authorList>
    </citation>
    <scope>NUCLEOTIDE SEQUENCE [LARGE SCALE GENOMIC DNA]</scope>
    <source>
        <strain evidence="6">ATCC 13125 / DSM 2366 / CIP 104194 / JCM 7457 / NBRC 12017 / NCIMB 9290 / NRRL B-14731 / HIM 762-3</strain>
    </source>
</reference>
<dbReference type="SUPFAM" id="SSF53822">
    <property type="entry name" value="Periplasmic binding protein-like I"/>
    <property type="match status" value="1"/>
</dbReference>
<dbReference type="GO" id="GO:0030246">
    <property type="term" value="F:carbohydrate binding"/>
    <property type="evidence" value="ECO:0007669"/>
    <property type="project" value="UniProtKB-ARBA"/>
</dbReference>
<sequence length="343" mass="37524">MMKFGYKVWSTLGLSLFLVVGCLPKEDRLNNKKKEGKEVVKGYTSKKDLSAVKVGYSGPSMVAPYYVALEDVVKRSVQRYGMQYYTADGQEDVAKQVAAIEDLLSKGIQVLVLNPLDPKAVVPVVNRAIAEGVVVFIVDSMIDEKAAYTSSVVANNTLNGELLGLWLAETKNEALKIAIISGNQGNPVGREKRLGFVRGLADGQLRQNAKTNFDIVAQGWGGWNNNGGLKAMEDILAAHPYVNVLLAENDAMALGAYKIIKQMGKENQITILGFDGQKEAFDMLKTGKFEATAQNSPKILGETIIELVARHLNGEKVNKLNYTPSVLISKKNVDEYYDAKALF</sequence>
<proteinExistence type="inferred from homology"/>
<accession>C6XUV0</accession>
<protein>
    <submittedName>
        <fullName evidence="5">Periplasmic binding protein/LacI transcriptional regulator</fullName>
    </submittedName>
</protein>
<dbReference type="RefSeq" id="WP_015809567.1">
    <property type="nucleotide sequence ID" value="NC_013061.1"/>
</dbReference>
<dbReference type="PROSITE" id="PS51257">
    <property type="entry name" value="PROKAR_LIPOPROTEIN"/>
    <property type="match status" value="1"/>
</dbReference>
<dbReference type="PANTHER" id="PTHR46847">
    <property type="entry name" value="D-ALLOSE-BINDING PERIPLASMIC PROTEIN-RELATED"/>
    <property type="match status" value="1"/>
</dbReference>
<evidence type="ECO:0000313" key="5">
    <source>
        <dbReference type="EMBL" id="ACU05958.1"/>
    </source>
</evidence>
<dbReference type="KEGG" id="phe:Phep_3767"/>
<evidence type="ECO:0000256" key="1">
    <source>
        <dbReference type="ARBA" id="ARBA00004196"/>
    </source>
</evidence>
<dbReference type="HOGENOM" id="CLU_037628_3_2_10"/>
<name>C6XUV0_PEDHD</name>
<evidence type="ECO:0000256" key="3">
    <source>
        <dbReference type="ARBA" id="ARBA00022729"/>
    </source>
</evidence>
<dbReference type="InterPro" id="IPR025997">
    <property type="entry name" value="SBP_2_dom"/>
</dbReference>
<dbReference type="Pfam" id="PF13407">
    <property type="entry name" value="Peripla_BP_4"/>
    <property type="match status" value="1"/>
</dbReference>
<comment type="subcellular location">
    <subcellularLocation>
        <location evidence="1">Cell envelope</location>
    </subcellularLocation>
</comment>
<evidence type="ECO:0000313" key="6">
    <source>
        <dbReference type="Proteomes" id="UP000000852"/>
    </source>
</evidence>
<dbReference type="GO" id="GO:0030313">
    <property type="term" value="C:cell envelope"/>
    <property type="evidence" value="ECO:0007669"/>
    <property type="project" value="UniProtKB-SubCell"/>
</dbReference>